<evidence type="ECO:0000256" key="4">
    <source>
        <dbReference type="ARBA" id="ARBA00022989"/>
    </source>
</evidence>
<feature type="transmembrane region" description="Helical" evidence="6">
    <location>
        <begin position="53"/>
        <end position="71"/>
    </location>
</feature>
<feature type="transmembrane region" description="Helical" evidence="6">
    <location>
        <begin position="141"/>
        <end position="162"/>
    </location>
</feature>
<gene>
    <name evidence="7" type="ORF">CAMP_LOCUS16535</name>
</gene>
<evidence type="ECO:0000256" key="1">
    <source>
        <dbReference type="ARBA" id="ARBA00004141"/>
    </source>
</evidence>
<dbReference type="SUPFAM" id="SSF81321">
    <property type="entry name" value="Family A G protein-coupled receptor-like"/>
    <property type="match status" value="1"/>
</dbReference>
<name>A0A9P1J2N5_9PELO</name>
<feature type="transmembrane region" description="Helical" evidence="6">
    <location>
        <begin position="246"/>
        <end position="268"/>
    </location>
</feature>
<reference evidence="7" key="1">
    <citation type="submission" date="2022-11" db="EMBL/GenBank/DDBJ databases">
        <authorList>
            <person name="Kikuchi T."/>
        </authorList>
    </citation>
    <scope>NUCLEOTIDE SEQUENCE</scope>
    <source>
        <strain evidence="7">PS1010</strain>
    </source>
</reference>
<dbReference type="EMBL" id="CANHGI010000006">
    <property type="protein sequence ID" value="CAI5453898.1"/>
    <property type="molecule type" value="Genomic_DNA"/>
</dbReference>
<proteinExistence type="inferred from homology"/>
<dbReference type="Proteomes" id="UP001152747">
    <property type="component" value="Unassembled WGS sequence"/>
</dbReference>
<dbReference type="PANTHER" id="PTHR22945:SF40">
    <property type="entry name" value="SERPENTINE RECEPTOR, CLASS D (DELTA)-RELATED"/>
    <property type="match status" value="1"/>
</dbReference>
<organism evidence="7 8">
    <name type="scientific">Caenorhabditis angaria</name>
    <dbReference type="NCBI Taxonomy" id="860376"/>
    <lineage>
        <taxon>Eukaryota</taxon>
        <taxon>Metazoa</taxon>
        <taxon>Ecdysozoa</taxon>
        <taxon>Nematoda</taxon>
        <taxon>Chromadorea</taxon>
        <taxon>Rhabditida</taxon>
        <taxon>Rhabditina</taxon>
        <taxon>Rhabditomorpha</taxon>
        <taxon>Rhabditoidea</taxon>
        <taxon>Rhabditidae</taxon>
        <taxon>Peloderinae</taxon>
        <taxon>Caenorhabditis</taxon>
    </lineage>
</organism>
<sequence length="326" mass="38203">MELEHWSDYYSMAWNYSVGTVGVVMNFILIYIIRNNTPEYMKTYAIVLQTGSYWDLITAFSAIITSARYFATGKSAVLMFHGLGKYLPFDKEINSQICFTFFTIEMHGFLFSIFIIIYCLYYRKRVVTRSYDPISKRSIQIFCIASTMFMIVYIFLMLYSHLIPLSTIDELLKTSRPELINSTWIYFAIMDLSEFQDSLTEGFSMTQSTFIMIYLIYCRHKILKTLKTLNLSPATMELQKSLMKTLLIQTFIPIFHILFTIRYAYVVFTNSAQTPFFENFIETTIPVLAAITPLITLYFIKPYRIVLTKYFWSGYNCTDCCGFSNF</sequence>
<dbReference type="InterPro" id="IPR019421">
    <property type="entry name" value="7TM_GPCR_serpentine_rcpt_Srd"/>
</dbReference>
<evidence type="ECO:0000313" key="7">
    <source>
        <dbReference type="EMBL" id="CAI5453898.1"/>
    </source>
</evidence>
<dbReference type="OrthoDB" id="5775528at2759"/>
<dbReference type="AlphaFoldDB" id="A0A9P1J2N5"/>
<accession>A0A9P1J2N5</accession>
<feature type="transmembrane region" description="Helical" evidence="6">
    <location>
        <begin position="199"/>
        <end position="217"/>
    </location>
</feature>
<dbReference type="InterPro" id="IPR050920">
    <property type="entry name" value="Nematode_rcpt-like_delta"/>
</dbReference>
<keyword evidence="5 6" id="KW-0472">Membrane</keyword>
<dbReference type="GO" id="GO:0016020">
    <property type="term" value="C:membrane"/>
    <property type="evidence" value="ECO:0007669"/>
    <property type="project" value="UniProtKB-SubCell"/>
</dbReference>
<feature type="transmembrane region" description="Helical" evidence="6">
    <location>
        <begin position="12"/>
        <end position="33"/>
    </location>
</feature>
<keyword evidence="3 6" id="KW-0812">Transmembrane</keyword>
<feature type="transmembrane region" description="Helical" evidence="6">
    <location>
        <begin position="280"/>
        <end position="300"/>
    </location>
</feature>
<keyword evidence="4 6" id="KW-1133">Transmembrane helix</keyword>
<dbReference type="Pfam" id="PF10317">
    <property type="entry name" value="7TM_GPCR_Srd"/>
    <property type="match status" value="1"/>
</dbReference>
<keyword evidence="8" id="KW-1185">Reference proteome</keyword>
<comment type="subcellular location">
    <subcellularLocation>
        <location evidence="1">Membrane</location>
        <topology evidence="1">Multi-pass membrane protein</topology>
    </subcellularLocation>
</comment>
<evidence type="ECO:0000256" key="6">
    <source>
        <dbReference type="SAM" id="Phobius"/>
    </source>
</evidence>
<evidence type="ECO:0000256" key="3">
    <source>
        <dbReference type="ARBA" id="ARBA00022692"/>
    </source>
</evidence>
<feature type="transmembrane region" description="Helical" evidence="6">
    <location>
        <begin position="93"/>
        <end position="121"/>
    </location>
</feature>
<dbReference type="PANTHER" id="PTHR22945">
    <property type="entry name" value="SERPENTINE RECEPTOR, CLASS D DELTA"/>
    <property type="match status" value="1"/>
</dbReference>
<evidence type="ECO:0000313" key="8">
    <source>
        <dbReference type="Proteomes" id="UP001152747"/>
    </source>
</evidence>
<evidence type="ECO:0000256" key="2">
    <source>
        <dbReference type="ARBA" id="ARBA00009166"/>
    </source>
</evidence>
<protein>
    <submittedName>
        <fullName evidence="7">Uncharacterized protein</fullName>
    </submittedName>
</protein>
<comment type="caution">
    <text evidence="7">The sequence shown here is derived from an EMBL/GenBank/DDBJ whole genome shotgun (WGS) entry which is preliminary data.</text>
</comment>
<comment type="similarity">
    <text evidence="2">Belongs to the nematode receptor-like protein srd family.</text>
</comment>
<evidence type="ECO:0000256" key="5">
    <source>
        <dbReference type="ARBA" id="ARBA00023136"/>
    </source>
</evidence>